<dbReference type="Gene3D" id="1.20.120.1080">
    <property type="match status" value="1"/>
</dbReference>
<dbReference type="InterPro" id="IPR001650">
    <property type="entry name" value="Helicase_C-like"/>
</dbReference>
<dbReference type="SUPFAM" id="SSF54768">
    <property type="entry name" value="dsRNA-binding domain-like"/>
    <property type="match status" value="1"/>
</dbReference>
<evidence type="ECO:0000256" key="7">
    <source>
        <dbReference type="ARBA" id="ARBA00060772"/>
    </source>
</evidence>
<dbReference type="GO" id="GO:0016787">
    <property type="term" value="F:hydrolase activity"/>
    <property type="evidence" value="ECO:0007669"/>
    <property type="project" value="UniProtKB-KW"/>
</dbReference>
<organism evidence="13 14">
    <name type="scientific">Cyclotella atomus</name>
    <dbReference type="NCBI Taxonomy" id="382360"/>
    <lineage>
        <taxon>Eukaryota</taxon>
        <taxon>Sar</taxon>
        <taxon>Stramenopiles</taxon>
        <taxon>Ochrophyta</taxon>
        <taxon>Bacillariophyta</taxon>
        <taxon>Coscinodiscophyceae</taxon>
        <taxon>Thalassiosirophycidae</taxon>
        <taxon>Stephanodiscales</taxon>
        <taxon>Stephanodiscaceae</taxon>
        <taxon>Cyclotella</taxon>
    </lineage>
</organism>
<dbReference type="PANTHER" id="PTHR18934">
    <property type="entry name" value="ATP-DEPENDENT RNA HELICASE"/>
    <property type="match status" value="1"/>
</dbReference>
<dbReference type="InterPro" id="IPR027417">
    <property type="entry name" value="P-loop_NTPase"/>
</dbReference>
<evidence type="ECO:0000313" key="13">
    <source>
        <dbReference type="EMBL" id="KAL3799606.1"/>
    </source>
</evidence>
<keyword evidence="2" id="KW-0547">Nucleotide-binding</keyword>
<dbReference type="Gene3D" id="3.40.50.300">
    <property type="entry name" value="P-loop containing nucleotide triphosphate hydrolases"/>
    <property type="match status" value="2"/>
</dbReference>
<feature type="region of interest" description="Disordered" evidence="9">
    <location>
        <begin position="72"/>
        <end position="106"/>
    </location>
</feature>
<evidence type="ECO:0000256" key="5">
    <source>
        <dbReference type="ARBA" id="ARBA00022840"/>
    </source>
</evidence>
<feature type="region of interest" description="Disordered" evidence="9">
    <location>
        <begin position="692"/>
        <end position="718"/>
    </location>
</feature>
<evidence type="ECO:0000313" key="14">
    <source>
        <dbReference type="Proteomes" id="UP001530400"/>
    </source>
</evidence>
<dbReference type="SMART" id="SM00487">
    <property type="entry name" value="DEXDc"/>
    <property type="match status" value="1"/>
</dbReference>
<dbReference type="Pfam" id="PF21010">
    <property type="entry name" value="HA2_C"/>
    <property type="match status" value="1"/>
</dbReference>
<name>A0ABD3QIH1_9STRA</name>
<dbReference type="PROSITE" id="PS50137">
    <property type="entry name" value="DS_RBD"/>
    <property type="match status" value="1"/>
</dbReference>
<evidence type="ECO:0000256" key="2">
    <source>
        <dbReference type="ARBA" id="ARBA00022741"/>
    </source>
</evidence>
<dbReference type="FunFam" id="3.40.50.300:FF:000526">
    <property type="entry name" value="DExH-box ATP-dependent RNA helicase DExH3"/>
    <property type="match status" value="1"/>
</dbReference>
<dbReference type="Pfam" id="PF07717">
    <property type="entry name" value="OB_NTP_bind"/>
    <property type="match status" value="1"/>
</dbReference>
<dbReference type="PROSITE" id="PS51192">
    <property type="entry name" value="HELICASE_ATP_BIND_1"/>
    <property type="match status" value="1"/>
</dbReference>
<gene>
    <name evidence="13" type="ORF">ACHAWO_008922</name>
</gene>
<comment type="similarity">
    <text evidence="1">Belongs to the DEAD box helicase family. DEAH subfamily.</text>
</comment>
<dbReference type="PROSITE" id="PS51194">
    <property type="entry name" value="HELICASE_CTER"/>
    <property type="match status" value="1"/>
</dbReference>
<dbReference type="PROSITE" id="PS00690">
    <property type="entry name" value="DEAH_ATP_HELICASE"/>
    <property type="match status" value="1"/>
</dbReference>
<dbReference type="GO" id="GO:0003723">
    <property type="term" value="F:RNA binding"/>
    <property type="evidence" value="ECO:0007669"/>
    <property type="project" value="UniProtKB-UniRule"/>
</dbReference>
<comment type="caution">
    <text evidence="13">The sequence shown here is derived from an EMBL/GenBank/DDBJ whole genome shotgun (WGS) entry which is preliminary data.</text>
</comment>
<dbReference type="CDD" id="cd17917">
    <property type="entry name" value="DEXHc_RHA-like"/>
    <property type="match status" value="1"/>
</dbReference>
<feature type="domain" description="Helicase ATP-binding" evidence="11">
    <location>
        <begin position="454"/>
        <end position="623"/>
    </location>
</feature>
<evidence type="ECO:0000256" key="1">
    <source>
        <dbReference type="ARBA" id="ARBA00008792"/>
    </source>
</evidence>
<protein>
    <submittedName>
        <fullName evidence="13">Uncharacterized protein</fullName>
    </submittedName>
</protein>
<keyword evidence="3" id="KW-0378">Hydrolase</keyword>
<evidence type="ECO:0000259" key="12">
    <source>
        <dbReference type="PROSITE" id="PS51194"/>
    </source>
</evidence>
<dbReference type="InterPro" id="IPR014720">
    <property type="entry name" value="dsRBD_dom"/>
</dbReference>
<dbReference type="InterPro" id="IPR014001">
    <property type="entry name" value="Helicase_ATP-bd"/>
</dbReference>
<dbReference type="PANTHER" id="PTHR18934:SF99">
    <property type="entry name" value="ATP-DEPENDENT RNA HELICASE DHX37-RELATED"/>
    <property type="match status" value="1"/>
</dbReference>
<evidence type="ECO:0000259" key="11">
    <source>
        <dbReference type="PROSITE" id="PS51192"/>
    </source>
</evidence>
<dbReference type="GO" id="GO:0005524">
    <property type="term" value="F:ATP binding"/>
    <property type="evidence" value="ECO:0007669"/>
    <property type="project" value="UniProtKB-KW"/>
</dbReference>
<dbReference type="Gene3D" id="3.30.160.20">
    <property type="match status" value="1"/>
</dbReference>
<dbReference type="SMART" id="SM00490">
    <property type="entry name" value="HELICc"/>
    <property type="match status" value="1"/>
</dbReference>
<dbReference type="Pfam" id="PF00271">
    <property type="entry name" value="Helicase_C"/>
    <property type="match status" value="1"/>
</dbReference>
<keyword evidence="5" id="KW-0067">ATP-binding</keyword>
<keyword evidence="14" id="KW-1185">Reference proteome</keyword>
<dbReference type="InterPro" id="IPR002464">
    <property type="entry name" value="DNA/RNA_helicase_DEAH_CS"/>
</dbReference>
<reference evidence="13 14" key="1">
    <citation type="submission" date="2024-10" db="EMBL/GenBank/DDBJ databases">
        <title>Updated reference genomes for cyclostephanoid diatoms.</title>
        <authorList>
            <person name="Roberts W.R."/>
            <person name="Alverson A.J."/>
        </authorList>
    </citation>
    <scope>NUCLEOTIDE SEQUENCE [LARGE SCALE GENOMIC DNA]</scope>
    <source>
        <strain evidence="13 14">AJA010-31</strain>
    </source>
</reference>
<feature type="compositionally biased region" description="Basic and acidic residues" evidence="9">
    <location>
        <begin position="416"/>
        <end position="434"/>
    </location>
</feature>
<dbReference type="InterPro" id="IPR007502">
    <property type="entry name" value="Helicase-assoc_dom"/>
</dbReference>
<evidence type="ECO:0000259" key="10">
    <source>
        <dbReference type="PROSITE" id="PS50137"/>
    </source>
</evidence>
<evidence type="ECO:0000256" key="3">
    <source>
        <dbReference type="ARBA" id="ARBA00022801"/>
    </source>
</evidence>
<feature type="compositionally biased region" description="Low complexity" evidence="9">
    <location>
        <begin position="72"/>
        <end position="83"/>
    </location>
</feature>
<dbReference type="GO" id="GO:0004386">
    <property type="term" value="F:helicase activity"/>
    <property type="evidence" value="ECO:0007669"/>
    <property type="project" value="UniProtKB-KW"/>
</dbReference>
<feature type="domain" description="Helicase C-terminal" evidence="12">
    <location>
        <begin position="752"/>
        <end position="934"/>
    </location>
</feature>
<dbReference type="SMART" id="SM00847">
    <property type="entry name" value="HA2"/>
    <property type="match status" value="1"/>
</dbReference>
<dbReference type="SUPFAM" id="SSF52540">
    <property type="entry name" value="P-loop containing nucleoside triphosphate hydrolases"/>
    <property type="match status" value="1"/>
</dbReference>
<keyword evidence="4" id="KW-0347">Helicase</keyword>
<feature type="region of interest" description="Disordered" evidence="9">
    <location>
        <begin position="416"/>
        <end position="435"/>
    </location>
</feature>
<dbReference type="InterPro" id="IPR011709">
    <property type="entry name" value="DEAD-box_helicase_OB_fold"/>
</dbReference>
<dbReference type="InterPro" id="IPR011545">
    <property type="entry name" value="DEAD/DEAH_box_helicase_dom"/>
</dbReference>
<dbReference type="CDD" id="cd18791">
    <property type="entry name" value="SF2_C_RHA"/>
    <property type="match status" value="1"/>
</dbReference>
<evidence type="ECO:0000256" key="8">
    <source>
        <dbReference type="PROSITE-ProRule" id="PRU00266"/>
    </source>
</evidence>
<dbReference type="EMBL" id="JALLPJ020000180">
    <property type="protein sequence ID" value="KAL3799606.1"/>
    <property type="molecule type" value="Genomic_DNA"/>
</dbReference>
<accession>A0ABD3QIH1</accession>
<feature type="domain" description="DRBM" evidence="10">
    <location>
        <begin position="144"/>
        <end position="219"/>
    </location>
</feature>
<sequence>MLSLARLSYRNAHTASFFLHRGTMRLRPSAFLLHQLQHHGSTDRCFSTIELNPTLHAVQNISIADITRRTSSSSVKVKTSTKTPALGKSAQRLHNRKKKGTYSLRKKQNAQDPFINSAGRPIMTEGRLQSYPSLSSYDMTTMNHPKSVLNNITKHKLQYVQHLAFDTMGPPGDQQFLATTTTSFEYEGITKEFICSGLGRTKKAAEFYAALDLIKALQEVGIDATNPPDLQAVRERRSEEVFQENVAKVQMLLELLDASRPKFTVEAADKGGWRASVGVWVRGEFFTAVGPVGKNKAKAEGLALLELVNGEEKELIDAINASEDEDVIQRYLDLIEASPGKHIAALRVPPLPNEIAWDMIEAIVIYNGRHEKRMQLLQQRKAEYEERYGVGGRKPFRHRRARRSHIDYARINDELKKEEEQKSQHITDDPDGKHSKIKAARSALPITAIRTALLDALKTDQVVVVSGGTGSGKSTQCPQYILEDALLSSNGAQTEIIVTQPRKIAAVSVAERVADERHEKIGNSVGYTVRFNRKAPREAGGTIEFVTTGVLLNRIMNDPLLEGVSHVVIDEVHERDINTDFLLILLRDLLKKRPELRVVLMSATLNASSFAEYFNKVNRNGECKHLSVPTEPRHPVDVFYLEDIMSMDHDVQDLARTLLQYHDEKLRVELEEAESEVAASLQLEKRAHDEDEGLLLDCDSDSDDDDSKGEYVSPTSPASRVKALRRALSLRCDPDDSMPVEVVAGDREAGGAIVQLVSKLALHLSRNEIASGRKGSILCFLPGWDEIKDATKQLEEEADPDLRSKIMILPLHSTIPHEDQQKVFNPAEDGTVKVILSTNIAESSITIDDVLAVVDGGLVRELSYDAESAMSMMDTVAVSKASATQRLGRAGRVAPGKCYRLYSRGFHEAMPERPTPEMQRTALENTCLQTSTISNEIEGFLAQAMDPPPSESVHTAVNRLSKLGALEIKETSRGNCELLTPLGCVLSRLPVDPSTGRMLILGVVMKCLDPVVTAAACFSSRSVFYNPPGLRDEAQQIRRSFSSESDTTAQIRAYNKFWDIVQYESWDNACSWAKEHYVSIVAMISIKNVRTQLLNEMRKLGFIESEDMYKISHKEYALKADSSLNANAENELLHNAVLASSIPGNISSRRQLGNFGTLRTKMEGHAELHPSSVSFFRRPPRDVRLPTWYLYREMVLSSQVFLRECSAMKPEQILLFGGYTLNTCASSSMNPIHLIDDWIVAESTCDDTIRVLVTARKDINAALEQKVMHPRRSISFETQDAIDSIVEMFDVLYFGDQNDEYIDYND</sequence>
<keyword evidence="6 8" id="KW-0694">RNA-binding</keyword>
<dbReference type="Proteomes" id="UP001530400">
    <property type="component" value="Unassembled WGS sequence"/>
</dbReference>
<evidence type="ECO:0000256" key="4">
    <source>
        <dbReference type="ARBA" id="ARBA00022806"/>
    </source>
</evidence>
<feature type="compositionally biased region" description="Basic residues" evidence="9">
    <location>
        <begin position="91"/>
        <end position="106"/>
    </location>
</feature>
<proteinExistence type="inferred from homology"/>
<feature type="compositionally biased region" description="Acidic residues" evidence="9">
    <location>
        <begin position="692"/>
        <end position="707"/>
    </location>
</feature>
<evidence type="ECO:0000256" key="9">
    <source>
        <dbReference type="SAM" id="MobiDB-lite"/>
    </source>
</evidence>
<comment type="similarity">
    <text evidence="7">Belongs to the DExH box helicase family.</text>
</comment>
<evidence type="ECO:0000256" key="6">
    <source>
        <dbReference type="ARBA" id="ARBA00022884"/>
    </source>
</evidence>
<dbReference type="Pfam" id="PF00270">
    <property type="entry name" value="DEAD"/>
    <property type="match status" value="1"/>
</dbReference>